<feature type="domain" description="NlpC/P60" evidence="5">
    <location>
        <begin position="1"/>
        <end position="142"/>
    </location>
</feature>
<dbReference type="AlphaFoldDB" id="A0A7C9M9Y6"/>
<dbReference type="SUPFAM" id="SSF54001">
    <property type="entry name" value="Cysteine proteinases"/>
    <property type="match status" value="1"/>
</dbReference>
<evidence type="ECO:0000256" key="4">
    <source>
        <dbReference type="ARBA" id="ARBA00022807"/>
    </source>
</evidence>
<comment type="caution">
    <text evidence="6">The sequence shown here is derived from an EMBL/GenBank/DDBJ whole genome shotgun (WGS) entry which is preliminary data.</text>
</comment>
<protein>
    <submittedName>
        <fullName evidence="6">Peptidase</fullName>
    </submittedName>
</protein>
<dbReference type="RefSeq" id="WP_160763497.1">
    <property type="nucleotide sequence ID" value="NZ_WUPT01000001.1"/>
</dbReference>
<evidence type="ECO:0000256" key="3">
    <source>
        <dbReference type="ARBA" id="ARBA00022801"/>
    </source>
</evidence>
<dbReference type="Gene3D" id="3.90.1720.10">
    <property type="entry name" value="endopeptidase domain like (from Nostoc punctiforme)"/>
    <property type="match status" value="1"/>
</dbReference>
<evidence type="ECO:0000259" key="5">
    <source>
        <dbReference type="PROSITE" id="PS51935"/>
    </source>
</evidence>
<accession>A0A7C9M9Y6</accession>
<dbReference type="InterPro" id="IPR011929">
    <property type="entry name" value="Phage_pept_NlpC/P60"/>
</dbReference>
<proteinExistence type="inferred from homology"/>
<sequence length="145" mass="15852">MNRADIVAEAEAWIGTPYRHQASVKGAGSDCLGLLRGVWRAVAGHEPEVPPPYSRDWDEVERRDVLLAAARRHLVERPAAEMAPGDVLLFRMRDGAVAKHLGILTRSGAHPAFVHAYSGHGVVQSSLSLPWRRRVAAVFSFPGLT</sequence>
<evidence type="ECO:0000256" key="2">
    <source>
        <dbReference type="ARBA" id="ARBA00022670"/>
    </source>
</evidence>
<dbReference type="Proteomes" id="UP000480350">
    <property type="component" value="Unassembled WGS sequence"/>
</dbReference>
<keyword evidence="2" id="KW-0645">Protease</keyword>
<evidence type="ECO:0000313" key="6">
    <source>
        <dbReference type="EMBL" id="MXQ07633.1"/>
    </source>
</evidence>
<keyword evidence="4" id="KW-0788">Thiol protease</keyword>
<keyword evidence="7" id="KW-1185">Reference proteome</keyword>
<comment type="similarity">
    <text evidence="1">Belongs to the peptidase C40 family.</text>
</comment>
<dbReference type="EMBL" id="WUPT01000001">
    <property type="protein sequence ID" value="MXQ07633.1"/>
    <property type="molecule type" value="Genomic_DNA"/>
</dbReference>
<organism evidence="6 7">
    <name type="scientific">Kangsaoukella pontilimi</name>
    <dbReference type="NCBI Taxonomy" id="2691042"/>
    <lineage>
        <taxon>Bacteria</taxon>
        <taxon>Pseudomonadati</taxon>
        <taxon>Pseudomonadota</taxon>
        <taxon>Alphaproteobacteria</taxon>
        <taxon>Rhodobacterales</taxon>
        <taxon>Paracoccaceae</taxon>
        <taxon>Kangsaoukella</taxon>
    </lineage>
</organism>
<keyword evidence="3" id="KW-0378">Hydrolase</keyword>
<reference evidence="6 7" key="2">
    <citation type="submission" date="2020-03" db="EMBL/GenBank/DDBJ databases">
        <title>Kangsaoukella pontilimi gen. nov., sp. nov., a new member of the family Rhodobacteraceae isolated from a tidal mudflat.</title>
        <authorList>
            <person name="Kim I.S."/>
        </authorList>
    </citation>
    <scope>NUCLEOTIDE SEQUENCE [LARGE SCALE GENOMIC DNA]</scope>
    <source>
        <strain evidence="6 7">GH1-50</strain>
    </source>
</reference>
<dbReference type="GO" id="GO:0008234">
    <property type="term" value="F:cysteine-type peptidase activity"/>
    <property type="evidence" value="ECO:0007669"/>
    <property type="project" value="UniProtKB-KW"/>
</dbReference>
<reference evidence="6 7" key="1">
    <citation type="submission" date="2019-12" db="EMBL/GenBank/DDBJ databases">
        <authorList>
            <person name="Lee S.D."/>
        </authorList>
    </citation>
    <scope>NUCLEOTIDE SEQUENCE [LARGE SCALE GENOMIC DNA]</scope>
    <source>
        <strain evidence="6 7">GH1-50</strain>
    </source>
</reference>
<name>A0A7C9M9Y6_9RHOB</name>
<dbReference type="InterPro" id="IPR038765">
    <property type="entry name" value="Papain-like_cys_pep_sf"/>
</dbReference>
<dbReference type="InterPro" id="IPR000064">
    <property type="entry name" value="NLP_P60_dom"/>
</dbReference>
<evidence type="ECO:0000313" key="7">
    <source>
        <dbReference type="Proteomes" id="UP000480350"/>
    </source>
</evidence>
<dbReference type="GO" id="GO:0006508">
    <property type="term" value="P:proteolysis"/>
    <property type="evidence" value="ECO:0007669"/>
    <property type="project" value="UniProtKB-KW"/>
</dbReference>
<dbReference type="PROSITE" id="PS51935">
    <property type="entry name" value="NLPC_P60"/>
    <property type="match status" value="1"/>
</dbReference>
<dbReference type="NCBIfam" id="TIGR02219">
    <property type="entry name" value="phage_NlpC_fam"/>
    <property type="match status" value="1"/>
</dbReference>
<gene>
    <name evidence="6" type="ORF">GQ651_07220</name>
</gene>
<dbReference type="Pfam" id="PF00877">
    <property type="entry name" value="NLPC_P60"/>
    <property type="match status" value="1"/>
</dbReference>
<evidence type="ECO:0000256" key="1">
    <source>
        <dbReference type="ARBA" id="ARBA00007074"/>
    </source>
</evidence>